<feature type="compositionally biased region" description="Pro residues" evidence="10">
    <location>
        <begin position="449"/>
        <end position="464"/>
    </location>
</feature>
<keyword evidence="9 11" id="KW-0472">Membrane</keyword>
<evidence type="ECO:0000256" key="10">
    <source>
        <dbReference type="SAM" id="MobiDB-lite"/>
    </source>
</evidence>
<feature type="transmembrane region" description="Helical" evidence="11">
    <location>
        <begin position="85"/>
        <end position="105"/>
    </location>
</feature>
<dbReference type="HOGENOM" id="CLU_021545_2_0_1"/>
<feature type="compositionally biased region" description="Polar residues" evidence="10">
    <location>
        <begin position="483"/>
        <end position="492"/>
    </location>
</feature>
<evidence type="ECO:0000256" key="2">
    <source>
        <dbReference type="ARBA" id="ARBA00004653"/>
    </source>
</evidence>
<comment type="similarity">
    <text evidence="3">Belongs to the TVP38/TMEM64 family.</text>
</comment>
<name>R7S3W2_PUNST</name>
<dbReference type="AlphaFoldDB" id="R7S3W2"/>
<evidence type="ECO:0000259" key="12">
    <source>
        <dbReference type="Pfam" id="PF09335"/>
    </source>
</evidence>
<dbReference type="RefSeq" id="XP_007388710.1">
    <property type="nucleotide sequence ID" value="XM_007388648.1"/>
</dbReference>
<dbReference type="KEGG" id="psq:PUNSTDRAFT_128506"/>
<evidence type="ECO:0000256" key="5">
    <source>
        <dbReference type="ARBA" id="ARBA00020673"/>
    </source>
</evidence>
<dbReference type="PANTHER" id="PTHR47549:SF2">
    <property type="entry name" value="GOLGI APPARATUS MEMBRANE PROTEIN TVP38"/>
    <property type="match status" value="1"/>
</dbReference>
<evidence type="ECO:0000256" key="4">
    <source>
        <dbReference type="ARBA" id="ARBA00013533"/>
    </source>
</evidence>
<feature type="transmembrane region" description="Helical" evidence="11">
    <location>
        <begin position="228"/>
        <end position="248"/>
    </location>
</feature>
<feature type="compositionally biased region" description="Polar residues" evidence="10">
    <location>
        <begin position="550"/>
        <end position="566"/>
    </location>
</feature>
<feature type="domain" description="VTT" evidence="12">
    <location>
        <begin position="145"/>
        <end position="258"/>
    </location>
</feature>
<keyword evidence="14" id="KW-1185">Reference proteome</keyword>
<feature type="compositionally biased region" description="Pro residues" evidence="10">
    <location>
        <begin position="528"/>
        <end position="538"/>
    </location>
</feature>
<dbReference type="PANTHER" id="PTHR47549">
    <property type="entry name" value="GOLGI APPARATUS MEMBRANE PROTEIN TVP38-RELATED"/>
    <property type="match status" value="1"/>
</dbReference>
<dbReference type="OrthoDB" id="166803at2759"/>
<organism evidence="13 14">
    <name type="scientific">Punctularia strigosozonata (strain HHB-11173)</name>
    <name type="common">White-rot fungus</name>
    <dbReference type="NCBI Taxonomy" id="741275"/>
    <lineage>
        <taxon>Eukaryota</taxon>
        <taxon>Fungi</taxon>
        <taxon>Dikarya</taxon>
        <taxon>Basidiomycota</taxon>
        <taxon>Agaricomycotina</taxon>
        <taxon>Agaricomycetes</taxon>
        <taxon>Corticiales</taxon>
        <taxon>Punctulariaceae</taxon>
        <taxon>Punctularia</taxon>
    </lineage>
</organism>
<dbReference type="GeneID" id="18878147"/>
<dbReference type="EMBL" id="JH687557">
    <property type="protein sequence ID" value="EIN03921.1"/>
    <property type="molecule type" value="Genomic_DNA"/>
</dbReference>
<evidence type="ECO:0000256" key="7">
    <source>
        <dbReference type="ARBA" id="ARBA00022989"/>
    </source>
</evidence>
<evidence type="ECO:0000256" key="1">
    <source>
        <dbReference type="ARBA" id="ARBA00002978"/>
    </source>
</evidence>
<proteinExistence type="inferred from homology"/>
<dbReference type="Pfam" id="PF09335">
    <property type="entry name" value="VTT_dom"/>
    <property type="match status" value="1"/>
</dbReference>
<feature type="region of interest" description="Disordered" evidence="10">
    <location>
        <begin position="331"/>
        <end position="583"/>
    </location>
</feature>
<feature type="transmembrane region" description="Helical" evidence="11">
    <location>
        <begin position="125"/>
        <end position="143"/>
    </location>
</feature>
<feature type="transmembrane region" description="Helical" evidence="11">
    <location>
        <begin position="275"/>
        <end position="296"/>
    </location>
</feature>
<keyword evidence="7 11" id="KW-1133">Transmembrane helix</keyword>
<keyword evidence="6 11" id="KW-0812">Transmembrane</keyword>
<evidence type="ECO:0000313" key="14">
    <source>
        <dbReference type="Proteomes" id="UP000054196"/>
    </source>
</evidence>
<sequence length="583" mass="63911">MAQPYPAYGAPQPNYGYPYPPAADYSAATLGANNHTITGGKPEYAGRTITRTPSPTPSEQAELTRKGAIDFKAMMNWRYWIRREWLWYYILGAILVVLTALMTIYHKQIVHWLTPAGEWMRDLKFGFLIPIAILFVISFPPLFGHEIVAVLCGLVWGLGIGFAIVAAGTFIGELGNFYAFKYCCRARGEKMEKTNIGYACLAKVVRDGGFKIALIARLSAIPGHFTTAVFSTCGMGVITFSIAAILSLPKQFITVYLGVILEQSESGPVSLKTRLIDYSVVAITTLITILAMWYIYHRMNKVKPDVIYARRKARQAKLAYDPSFTSNSSLTAFNPAGSDTDIPLGPYQPQSYQPHSYQQQQRQSPYQQWDASGRAVGYAPDPRLHAPQPHRPVAKPTSPSPSPADYRPVPVRRATDESLSTASGGSGESVESLPGARFDAHYARTGEPSPLPSPAYAPPPPPPTGRQATKSPAPFSQYYAQDPHQTPTQAQFASFPPPHQQPASPRQSSPMDGALPTPPYQQQQQQYQPPPPPPPPPSQGRHAQEETDATFYTASDHSRTATQDSVSVPYLPSPHYGGVGMAR</sequence>
<feature type="region of interest" description="Disordered" evidence="10">
    <location>
        <begin position="38"/>
        <end position="60"/>
    </location>
</feature>
<dbReference type="InterPro" id="IPR051076">
    <property type="entry name" value="Golgi_membrane_TVP38/TMEM64"/>
</dbReference>
<gene>
    <name evidence="13" type="ORF">PUNSTDRAFT_128506</name>
</gene>
<dbReference type="GO" id="GO:0000139">
    <property type="term" value="C:Golgi membrane"/>
    <property type="evidence" value="ECO:0007669"/>
    <property type="project" value="UniProtKB-SubCell"/>
</dbReference>
<accession>R7S3W2</accession>
<feature type="transmembrane region" description="Helical" evidence="11">
    <location>
        <begin position="150"/>
        <end position="171"/>
    </location>
</feature>
<feature type="compositionally biased region" description="Low complexity" evidence="10">
    <location>
        <begin position="347"/>
        <end position="368"/>
    </location>
</feature>
<comment type="function">
    <text evidence="1">Golgi membrane protein involved in vesicular trafficking and spindle migration.</text>
</comment>
<evidence type="ECO:0000256" key="3">
    <source>
        <dbReference type="ARBA" id="ARBA00008640"/>
    </source>
</evidence>
<reference evidence="14" key="1">
    <citation type="journal article" date="2012" name="Science">
        <title>The Paleozoic origin of enzymatic lignin decomposition reconstructed from 31 fungal genomes.</title>
        <authorList>
            <person name="Floudas D."/>
            <person name="Binder M."/>
            <person name="Riley R."/>
            <person name="Barry K."/>
            <person name="Blanchette R.A."/>
            <person name="Henrissat B."/>
            <person name="Martinez A.T."/>
            <person name="Otillar R."/>
            <person name="Spatafora J.W."/>
            <person name="Yadav J.S."/>
            <person name="Aerts A."/>
            <person name="Benoit I."/>
            <person name="Boyd A."/>
            <person name="Carlson A."/>
            <person name="Copeland A."/>
            <person name="Coutinho P.M."/>
            <person name="de Vries R.P."/>
            <person name="Ferreira P."/>
            <person name="Findley K."/>
            <person name="Foster B."/>
            <person name="Gaskell J."/>
            <person name="Glotzer D."/>
            <person name="Gorecki P."/>
            <person name="Heitman J."/>
            <person name="Hesse C."/>
            <person name="Hori C."/>
            <person name="Igarashi K."/>
            <person name="Jurgens J.A."/>
            <person name="Kallen N."/>
            <person name="Kersten P."/>
            <person name="Kohler A."/>
            <person name="Kuees U."/>
            <person name="Kumar T.K.A."/>
            <person name="Kuo A."/>
            <person name="LaButti K."/>
            <person name="Larrondo L.F."/>
            <person name="Lindquist E."/>
            <person name="Ling A."/>
            <person name="Lombard V."/>
            <person name="Lucas S."/>
            <person name="Lundell T."/>
            <person name="Martin R."/>
            <person name="McLaughlin D.J."/>
            <person name="Morgenstern I."/>
            <person name="Morin E."/>
            <person name="Murat C."/>
            <person name="Nagy L.G."/>
            <person name="Nolan M."/>
            <person name="Ohm R.A."/>
            <person name="Patyshakuliyeva A."/>
            <person name="Rokas A."/>
            <person name="Ruiz-Duenas F.J."/>
            <person name="Sabat G."/>
            <person name="Salamov A."/>
            <person name="Samejima M."/>
            <person name="Schmutz J."/>
            <person name="Slot J.C."/>
            <person name="St John F."/>
            <person name="Stenlid J."/>
            <person name="Sun H."/>
            <person name="Sun S."/>
            <person name="Syed K."/>
            <person name="Tsang A."/>
            <person name="Wiebenga A."/>
            <person name="Young D."/>
            <person name="Pisabarro A."/>
            <person name="Eastwood D.C."/>
            <person name="Martin F."/>
            <person name="Cullen D."/>
            <person name="Grigoriev I.V."/>
            <person name="Hibbett D.S."/>
        </authorList>
    </citation>
    <scope>NUCLEOTIDE SEQUENCE [LARGE SCALE GENOMIC DNA]</scope>
    <source>
        <strain evidence="14">HHB-11173 SS5</strain>
    </source>
</reference>
<feature type="compositionally biased region" description="Polar residues" evidence="10">
    <location>
        <begin position="501"/>
        <end position="510"/>
    </location>
</feature>
<evidence type="ECO:0000313" key="13">
    <source>
        <dbReference type="EMBL" id="EIN03921.1"/>
    </source>
</evidence>
<keyword evidence="8" id="KW-0333">Golgi apparatus</keyword>
<protein>
    <recommendedName>
        <fullName evidence="4">Golgi apparatus membrane protein TVP38</fullName>
    </recommendedName>
    <alternativeName>
        <fullName evidence="5">Golgi apparatus membrane protein tvp38</fullName>
    </alternativeName>
</protein>
<dbReference type="Proteomes" id="UP000054196">
    <property type="component" value="Unassembled WGS sequence"/>
</dbReference>
<dbReference type="InterPro" id="IPR032816">
    <property type="entry name" value="VTT_dom"/>
</dbReference>
<evidence type="ECO:0000256" key="6">
    <source>
        <dbReference type="ARBA" id="ARBA00022692"/>
    </source>
</evidence>
<evidence type="ECO:0000256" key="8">
    <source>
        <dbReference type="ARBA" id="ARBA00023034"/>
    </source>
</evidence>
<comment type="subcellular location">
    <subcellularLocation>
        <location evidence="2">Golgi apparatus membrane</location>
        <topology evidence="2">Multi-pass membrane protein</topology>
    </subcellularLocation>
</comment>
<dbReference type="eggNOG" id="KOG3140">
    <property type="taxonomic scope" value="Eukaryota"/>
</dbReference>
<dbReference type="OMA" id="ITILAMW"/>
<evidence type="ECO:0000256" key="11">
    <source>
        <dbReference type="SAM" id="Phobius"/>
    </source>
</evidence>
<evidence type="ECO:0000256" key="9">
    <source>
        <dbReference type="ARBA" id="ARBA00023136"/>
    </source>
</evidence>